<dbReference type="PATRIC" id="fig|123899.6.peg.155"/>
<dbReference type="STRING" id="123899.SAMEA3906487_00166"/>
<dbReference type="RefSeq" id="WP_063491400.1">
    <property type="nucleotide sequence ID" value="NZ_CP016340.1"/>
</dbReference>
<evidence type="ECO:0000313" key="3">
    <source>
        <dbReference type="Proteomes" id="UP000076825"/>
    </source>
</evidence>
<evidence type="ECO:0000313" key="2">
    <source>
        <dbReference type="EMBL" id="SAI66248.1"/>
    </source>
</evidence>
<dbReference type="KEGG" id="btrm:SAMEA390648700166"/>
<dbReference type="EMBL" id="LT546645">
    <property type="protein sequence ID" value="SAI66248.1"/>
    <property type="molecule type" value="Genomic_DNA"/>
</dbReference>
<sequence length="365" mass="39402">MKQQIISLLERAKENGRTIGDVLAEVRGFSDGWQPIATAPKGGAEIWGFNGEQARMLWSEGEHWALWVWADSSLADIDPSPDQPTHWMPLPAAPGAEDSASRPAAPAAAERAPVDDLRSALAGLLDYVDRTTCTHEETHRGGVIWTICDDCGRKWADDEGGFVPHQDAPAVAAARAALASAPVAGEAQPVAWFIDWPDEPELGHYIAESPADSGRSRPLIFADASPQESTPVPEDPVYAYRRKGLGDFVTCDRERFDELSTKPRLFETRIFYAAPQASPAADGRDALPPLDENLTLILGRPNFACAQLAQMLRASGQTIKHRTEDEQAAVIYFLLSAYLKHGAGWADKASEALAAIAAQQGEGGA</sequence>
<feature type="compositionally biased region" description="Low complexity" evidence="1">
    <location>
        <begin position="96"/>
        <end position="111"/>
    </location>
</feature>
<evidence type="ECO:0000256" key="1">
    <source>
        <dbReference type="SAM" id="MobiDB-lite"/>
    </source>
</evidence>
<dbReference type="Proteomes" id="UP000076825">
    <property type="component" value="Chromosome 1"/>
</dbReference>
<proteinExistence type="predicted"/>
<dbReference type="GeneID" id="56588417"/>
<name>A0A157PTU0_9BORD</name>
<gene>
    <name evidence="2" type="ORF">SAMEA3906487_00166</name>
</gene>
<organism evidence="2 3">
    <name type="scientific">Bordetella trematum</name>
    <dbReference type="NCBI Taxonomy" id="123899"/>
    <lineage>
        <taxon>Bacteria</taxon>
        <taxon>Pseudomonadati</taxon>
        <taxon>Pseudomonadota</taxon>
        <taxon>Betaproteobacteria</taxon>
        <taxon>Burkholderiales</taxon>
        <taxon>Alcaligenaceae</taxon>
        <taxon>Bordetella</taxon>
    </lineage>
</organism>
<feature type="region of interest" description="Disordered" evidence="1">
    <location>
        <begin position="78"/>
        <end position="112"/>
    </location>
</feature>
<keyword evidence="3" id="KW-1185">Reference proteome</keyword>
<accession>A0A157PTU0</accession>
<dbReference type="AlphaFoldDB" id="A0A157PTU0"/>
<protein>
    <recommendedName>
        <fullName evidence="4">DUF551 domain-containing protein</fullName>
    </recommendedName>
</protein>
<dbReference type="OrthoDB" id="8657306at2"/>
<reference evidence="2 3" key="1">
    <citation type="submission" date="2016-04" db="EMBL/GenBank/DDBJ databases">
        <authorList>
            <consortium name="Pathogen Informatics"/>
        </authorList>
    </citation>
    <scope>NUCLEOTIDE SEQUENCE [LARGE SCALE GENOMIC DNA]</scope>
    <source>
        <strain evidence="2 3">H044680328</strain>
    </source>
</reference>
<evidence type="ECO:0008006" key="4">
    <source>
        <dbReference type="Google" id="ProtNLM"/>
    </source>
</evidence>